<proteinExistence type="predicted"/>
<name>A0A2U3KZV6_9FIRM</name>
<dbReference type="AlphaFoldDB" id="A0A2U3KZV6"/>
<protein>
    <submittedName>
        <fullName evidence="2">Uncharacterized protein</fullName>
    </submittedName>
</protein>
<sequence length="92" mass="10603">MHLDLCYQRFRQQLILHLLETIAQLLLRFLKKQKTGLTARLVHLLRNKETTTILDFTTQFKGETLKTGLEIGTPKPMANASGSKTHRDIFIP</sequence>
<evidence type="ECO:0000313" key="2">
    <source>
        <dbReference type="EMBL" id="SPF45201.1"/>
    </source>
</evidence>
<gene>
    <name evidence="2" type="ORF">SBF1_3220003</name>
</gene>
<dbReference type="EMBL" id="OMOF01000249">
    <property type="protein sequence ID" value="SPF45201.1"/>
    <property type="molecule type" value="Genomic_DNA"/>
</dbReference>
<organism evidence="2 3">
    <name type="scientific">Candidatus Desulfosporosinus infrequens</name>
    <dbReference type="NCBI Taxonomy" id="2043169"/>
    <lineage>
        <taxon>Bacteria</taxon>
        <taxon>Bacillati</taxon>
        <taxon>Bacillota</taxon>
        <taxon>Clostridia</taxon>
        <taxon>Eubacteriales</taxon>
        <taxon>Desulfitobacteriaceae</taxon>
        <taxon>Desulfosporosinus</taxon>
    </lineage>
</organism>
<evidence type="ECO:0000256" key="1">
    <source>
        <dbReference type="SAM" id="MobiDB-lite"/>
    </source>
</evidence>
<reference evidence="3" key="1">
    <citation type="submission" date="2018-02" db="EMBL/GenBank/DDBJ databases">
        <authorList>
            <person name="Hausmann B."/>
        </authorList>
    </citation>
    <scope>NUCLEOTIDE SEQUENCE [LARGE SCALE GENOMIC DNA]</scope>
    <source>
        <strain evidence="3">Peat soil MAG SbF1</strain>
    </source>
</reference>
<feature type="region of interest" description="Disordered" evidence="1">
    <location>
        <begin position="71"/>
        <end position="92"/>
    </location>
</feature>
<accession>A0A2U3KZV6</accession>
<evidence type="ECO:0000313" key="3">
    <source>
        <dbReference type="Proteomes" id="UP000238916"/>
    </source>
</evidence>
<dbReference type="Proteomes" id="UP000238916">
    <property type="component" value="Unassembled WGS sequence"/>
</dbReference>